<evidence type="ECO:0000256" key="3">
    <source>
        <dbReference type="ARBA" id="ARBA00022598"/>
    </source>
</evidence>
<dbReference type="Pfam" id="PF00120">
    <property type="entry name" value="Gln-synt_C"/>
    <property type="match status" value="1"/>
</dbReference>
<dbReference type="Gene3D" id="3.10.20.70">
    <property type="entry name" value="Glutamine synthetase, N-terminal domain"/>
    <property type="match status" value="1"/>
</dbReference>
<evidence type="ECO:0000256" key="4">
    <source>
        <dbReference type="ARBA" id="ARBA00022741"/>
    </source>
</evidence>
<gene>
    <name evidence="13 14" type="primary">LOC106814745</name>
</gene>
<keyword evidence="3 9" id="KW-0436">Ligase</keyword>
<dbReference type="GeneID" id="106814745"/>
<dbReference type="PROSITE" id="PS00180">
    <property type="entry name" value="GLNA_1"/>
    <property type="match status" value="1"/>
</dbReference>
<dbReference type="InterPro" id="IPR008147">
    <property type="entry name" value="Gln_synt_N"/>
</dbReference>
<dbReference type="InterPro" id="IPR027303">
    <property type="entry name" value="Gln_synth_gly_rich_site"/>
</dbReference>
<dbReference type="InterPro" id="IPR014746">
    <property type="entry name" value="Gln_synth/guanido_kin_cat_dom"/>
</dbReference>
<evidence type="ECO:0000256" key="7">
    <source>
        <dbReference type="PROSITE-ProRule" id="PRU01330"/>
    </source>
</evidence>
<dbReference type="PROSITE" id="PS51987">
    <property type="entry name" value="GS_CATALYTIC"/>
    <property type="match status" value="1"/>
</dbReference>
<dbReference type="InterPro" id="IPR008146">
    <property type="entry name" value="Gln_synth_cat_dom"/>
</dbReference>
<dbReference type="PANTHER" id="PTHR20852:SF57">
    <property type="entry name" value="GLUTAMINE SYNTHETASE 2 CYTOPLASMIC"/>
    <property type="match status" value="1"/>
</dbReference>
<evidence type="ECO:0000313" key="13">
    <source>
        <dbReference type="RefSeq" id="XP_014674616.1"/>
    </source>
</evidence>
<reference evidence="13 14" key="1">
    <citation type="submission" date="2025-05" db="UniProtKB">
        <authorList>
            <consortium name="RefSeq"/>
        </authorList>
    </citation>
    <scope>IDENTIFICATION</scope>
</reference>
<protein>
    <recommendedName>
        <fullName evidence="2 9">Glutamine synthetase</fullName>
        <ecNumber evidence="2 9">6.3.1.2</ecNumber>
    </recommendedName>
</protein>
<evidence type="ECO:0000256" key="5">
    <source>
        <dbReference type="ARBA" id="ARBA00022840"/>
    </source>
</evidence>
<evidence type="ECO:0000313" key="14">
    <source>
        <dbReference type="RefSeq" id="XP_014674687.1"/>
    </source>
</evidence>
<keyword evidence="12" id="KW-1185">Reference proteome</keyword>
<keyword evidence="4 9" id="KW-0547">Nucleotide-binding</keyword>
<dbReference type="InterPro" id="IPR050292">
    <property type="entry name" value="Glutamine_Synthetase"/>
</dbReference>
<dbReference type="SUPFAM" id="SSF54368">
    <property type="entry name" value="Glutamine synthetase, N-terminal domain"/>
    <property type="match status" value="1"/>
</dbReference>
<dbReference type="SUPFAM" id="SSF55931">
    <property type="entry name" value="Glutamine synthetase/guanido kinase"/>
    <property type="match status" value="1"/>
</dbReference>
<dbReference type="PANTHER" id="PTHR20852">
    <property type="entry name" value="GLUTAMINE SYNTHETASE"/>
    <property type="match status" value="1"/>
</dbReference>
<evidence type="ECO:0000256" key="1">
    <source>
        <dbReference type="ARBA" id="ARBA00009897"/>
    </source>
</evidence>
<name>A0ABM1EQZ5_PRICU</name>
<evidence type="ECO:0000259" key="11">
    <source>
        <dbReference type="PROSITE" id="PS51987"/>
    </source>
</evidence>
<dbReference type="Pfam" id="PF03951">
    <property type="entry name" value="Gln-synt_N"/>
    <property type="match status" value="1"/>
</dbReference>
<accession>A0ABM1EQZ5</accession>
<evidence type="ECO:0000313" key="12">
    <source>
        <dbReference type="Proteomes" id="UP000695022"/>
    </source>
</evidence>
<evidence type="ECO:0000256" key="6">
    <source>
        <dbReference type="ARBA" id="ARBA00049436"/>
    </source>
</evidence>
<comment type="similarity">
    <text evidence="1 7 8">Belongs to the glutamine synthetase family.</text>
</comment>
<dbReference type="InterPro" id="IPR036651">
    <property type="entry name" value="Gln_synt_N_sf"/>
</dbReference>
<dbReference type="PROSITE" id="PS51986">
    <property type="entry name" value="GS_BETA_GRASP"/>
    <property type="match status" value="1"/>
</dbReference>
<proteinExistence type="inferred from homology"/>
<evidence type="ECO:0000259" key="10">
    <source>
        <dbReference type="PROSITE" id="PS51986"/>
    </source>
</evidence>
<dbReference type="Gene3D" id="3.30.590.10">
    <property type="entry name" value="Glutamine synthetase/guanido kinase, catalytic domain"/>
    <property type="match status" value="2"/>
</dbReference>
<comment type="catalytic activity">
    <reaction evidence="6 9">
        <text>L-glutamate + NH4(+) + ATP = L-glutamine + ADP + phosphate + H(+)</text>
        <dbReference type="Rhea" id="RHEA:16169"/>
        <dbReference type="ChEBI" id="CHEBI:15378"/>
        <dbReference type="ChEBI" id="CHEBI:28938"/>
        <dbReference type="ChEBI" id="CHEBI:29985"/>
        <dbReference type="ChEBI" id="CHEBI:30616"/>
        <dbReference type="ChEBI" id="CHEBI:43474"/>
        <dbReference type="ChEBI" id="CHEBI:58359"/>
        <dbReference type="ChEBI" id="CHEBI:456216"/>
        <dbReference type="EC" id="6.3.1.2"/>
    </reaction>
</comment>
<dbReference type="PROSITE" id="PS00181">
    <property type="entry name" value="GLNA_ATP"/>
    <property type="match status" value="1"/>
</dbReference>
<feature type="domain" description="GS beta-grasp" evidence="10">
    <location>
        <begin position="27"/>
        <end position="109"/>
    </location>
</feature>
<dbReference type="RefSeq" id="XP_014674687.1">
    <property type="nucleotide sequence ID" value="XM_014819201.1"/>
</dbReference>
<evidence type="ECO:0000256" key="9">
    <source>
        <dbReference type="RuleBase" id="RU004356"/>
    </source>
</evidence>
<dbReference type="RefSeq" id="XP_014674616.1">
    <property type="nucleotide sequence ID" value="XM_014819130.1"/>
</dbReference>
<dbReference type="Proteomes" id="UP000695022">
    <property type="component" value="Unplaced"/>
</dbReference>
<evidence type="ECO:0000256" key="8">
    <source>
        <dbReference type="RuleBase" id="RU000384"/>
    </source>
</evidence>
<dbReference type="InterPro" id="IPR027302">
    <property type="entry name" value="Gln_synth_N_conserv_site"/>
</dbReference>
<organism evidence="12 13">
    <name type="scientific">Priapulus caudatus</name>
    <name type="common">Priapulid worm</name>
    <dbReference type="NCBI Taxonomy" id="37621"/>
    <lineage>
        <taxon>Eukaryota</taxon>
        <taxon>Metazoa</taxon>
        <taxon>Ecdysozoa</taxon>
        <taxon>Scalidophora</taxon>
        <taxon>Priapulida</taxon>
        <taxon>Priapulimorpha</taxon>
        <taxon>Priapulimorphida</taxon>
        <taxon>Priapulidae</taxon>
        <taxon>Priapulus</taxon>
    </lineage>
</organism>
<dbReference type="EC" id="6.3.1.2" evidence="2 9"/>
<keyword evidence="5 9" id="KW-0067">ATP-binding</keyword>
<feature type="domain" description="GS catalytic" evidence="11">
    <location>
        <begin position="116"/>
        <end position="366"/>
    </location>
</feature>
<evidence type="ECO:0000256" key="2">
    <source>
        <dbReference type="ARBA" id="ARBA00012937"/>
    </source>
</evidence>
<sequence length="366" mass="40814">MPSFMMSSLGGTDKSVLSKYLTLPQGSKTQCMYIWIDGTGEFLRAKTKTVDEVPKSPKELPIWNFDGSSTYQAEGSNSDVYLYPRALYEDPFRGGPNKLVLCDTYKYNKKPTDTNRRHTCADVMEKSKEQEPWFGIEQEYTLLDIDGHPLGWPKNGFPGPQGPYYCGVGADKVNGRDIVEAHYRACLFAGINISGTNAEVMPAQWEYQVGPCEGIAMGDQLWMSRFLLHRVSEDFGVVASLDPKPMEGDWNGAGAHTNFSTLDMRLAGGLKAIEEAIEKLSHHHVRHIKAYDPKEGKDNERRLTGAHETSSIHDFSAGVANRGCSIRIPRNVVEDGCGYLEDRRPSSNCDPYSVTEVIVRTTILNE</sequence>
<dbReference type="SMART" id="SM01230">
    <property type="entry name" value="Gln-synt_C"/>
    <property type="match status" value="1"/>
</dbReference>